<name>A0ABX7YS29_9GAMM</name>
<gene>
    <name evidence="1" type="ORF">KDN34_15450</name>
</gene>
<keyword evidence="2" id="KW-1185">Reference proteome</keyword>
<proteinExistence type="predicted"/>
<evidence type="ECO:0000313" key="1">
    <source>
        <dbReference type="EMBL" id="QUN05563.1"/>
    </source>
</evidence>
<dbReference type="RefSeq" id="WP_212594592.1">
    <property type="nucleotide sequence ID" value="NZ_CP073587.1"/>
</dbReference>
<sequence length="139" mass="15065">MQVPLYDEVHGLALDIVNASARGDEEEGAIAYAQLKELCENNDGCDNDHPLQWEALGDFSHDHVEAIAAYDKGLRCAQRLGLLEYIASIKLAMAESYSEVGNSAEAFVLANDAMADAEHAAESELQAAIKDFLNEHGNT</sequence>
<reference evidence="1 2" key="1">
    <citation type="submission" date="2021-04" db="EMBL/GenBank/DDBJ databases">
        <title>Novel species identification of genus Shewanella.</title>
        <authorList>
            <person name="Liu G."/>
        </authorList>
    </citation>
    <scope>NUCLEOTIDE SEQUENCE [LARGE SCALE GENOMIC DNA]</scope>
    <source>
        <strain evidence="1 2">FJAT-54481</strain>
    </source>
</reference>
<dbReference type="EMBL" id="CP073587">
    <property type="protein sequence ID" value="QUN05563.1"/>
    <property type="molecule type" value="Genomic_DNA"/>
</dbReference>
<evidence type="ECO:0008006" key="3">
    <source>
        <dbReference type="Google" id="ProtNLM"/>
    </source>
</evidence>
<evidence type="ECO:0000313" key="2">
    <source>
        <dbReference type="Proteomes" id="UP000679575"/>
    </source>
</evidence>
<organism evidence="1 2">
    <name type="scientific">Shewanella yunxiaonensis</name>
    <dbReference type="NCBI Taxonomy" id="2829809"/>
    <lineage>
        <taxon>Bacteria</taxon>
        <taxon>Pseudomonadati</taxon>
        <taxon>Pseudomonadota</taxon>
        <taxon>Gammaproteobacteria</taxon>
        <taxon>Alteromonadales</taxon>
        <taxon>Shewanellaceae</taxon>
        <taxon>Shewanella</taxon>
    </lineage>
</organism>
<accession>A0ABX7YS29</accession>
<dbReference type="Proteomes" id="UP000679575">
    <property type="component" value="Chromosome"/>
</dbReference>
<protein>
    <recommendedName>
        <fullName evidence="3">Replicative DNA helicase</fullName>
    </recommendedName>
</protein>